<reference evidence="1" key="1">
    <citation type="submission" date="2021-01" db="UniProtKB">
        <authorList>
            <consortium name="EnsemblMetazoa"/>
        </authorList>
    </citation>
    <scope>IDENTIFICATION</scope>
</reference>
<dbReference type="AlphaFoldDB" id="A0A7M5V7E1"/>
<name>A0A7M5V7E1_9CNID</name>
<evidence type="ECO:0000313" key="1">
    <source>
        <dbReference type="EnsemblMetazoa" id="CLYHEMP003664.1"/>
    </source>
</evidence>
<evidence type="ECO:0000313" key="2">
    <source>
        <dbReference type="Proteomes" id="UP000594262"/>
    </source>
</evidence>
<organism evidence="1 2">
    <name type="scientific">Clytia hemisphaerica</name>
    <dbReference type="NCBI Taxonomy" id="252671"/>
    <lineage>
        <taxon>Eukaryota</taxon>
        <taxon>Metazoa</taxon>
        <taxon>Cnidaria</taxon>
        <taxon>Hydrozoa</taxon>
        <taxon>Hydroidolina</taxon>
        <taxon>Leptothecata</taxon>
        <taxon>Obeliida</taxon>
        <taxon>Clytiidae</taxon>
        <taxon>Clytia</taxon>
    </lineage>
</organism>
<dbReference type="Proteomes" id="UP000594262">
    <property type="component" value="Unplaced"/>
</dbReference>
<sequence length="199" mass="22841">NEIGRKINTVEDGFDLEKAVLGAKNDDWEASLALIARKPYLVNCIPEKRSWSILHQAIYWNNSKIVEKLLAMYTCDIFVKTKKDTESAPAGMSGLELAKYLENRGDVRKLIENYDMTLRKERLDNAISFVTTSSTGSGFMSEGLPLFYKIVTSFKNSMIVPAESPEKHLQMLLSKINDQMLMKRLERYFQVSVRYALYH</sequence>
<proteinExistence type="predicted"/>
<dbReference type="OrthoDB" id="6118739at2759"/>
<accession>A0A7M5V7E1</accession>
<dbReference type="EnsemblMetazoa" id="CLYHEMT003664.1">
    <property type="protein sequence ID" value="CLYHEMP003664.1"/>
    <property type="gene ID" value="CLYHEMG003664"/>
</dbReference>
<keyword evidence="2" id="KW-1185">Reference proteome</keyword>
<protein>
    <submittedName>
        <fullName evidence="1">Uncharacterized protein</fullName>
    </submittedName>
</protein>